<proteinExistence type="predicted"/>
<dbReference type="RefSeq" id="WP_344825676.1">
    <property type="nucleotide sequence ID" value="NZ_BAAAUV010000005.1"/>
</dbReference>
<dbReference type="SUPFAM" id="SSF103359">
    <property type="entry name" value="Suppressor of Fused, N-terminal domain"/>
    <property type="match status" value="1"/>
</dbReference>
<protein>
    <recommendedName>
        <fullName evidence="1">Suppressor of fused-like domain-containing protein</fullName>
    </recommendedName>
</protein>
<dbReference type="InterPro" id="IPR020941">
    <property type="entry name" value="SUFU-like_domain"/>
</dbReference>
<reference evidence="3" key="1">
    <citation type="journal article" date="2019" name="Int. J. Syst. Evol. Microbiol.">
        <title>The Global Catalogue of Microorganisms (GCM) 10K type strain sequencing project: providing services to taxonomists for standard genome sequencing and annotation.</title>
        <authorList>
            <consortium name="The Broad Institute Genomics Platform"/>
            <consortium name="The Broad Institute Genome Sequencing Center for Infectious Disease"/>
            <person name="Wu L."/>
            <person name="Ma J."/>
        </authorList>
    </citation>
    <scope>NUCLEOTIDE SEQUENCE [LARGE SCALE GENOMIC DNA]</scope>
    <source>
        <strain evidence="3">JCM 9377</strain>
    </source>
</reference>
<evidence type="ECO:0000313" key="3">
    <source>
        <dbReference type="Proteomes" id="UP001501237"/>
    </source>
</evidence>
<gene>
    <name evidence="2" type="ORF">GCM10010468_21800</name>
</gene>
<organism evidence="2 3">
    <name type="scientific">Actinocorallia longicatena</name>
    <dbReference type="NCBI Taxonomy" id="111803"/>
    <lineage>
        <taxon>Bacteria</taxon>
        <taxon>Bacillati</taxon>
        <taxon>Actinomycetota</taxon>
        <taxon>Actinomycetes</taxon>
        <taxon>Streptosporangiales</taxon>
        <taxon>Thermomonosporaceae</taxon>
        <taxon>Actinocorallia</taxon>
    </lineage>
</organism>
<sequence length="193" mass="21032">MSESAPIDAVEEHVQAYFADHGVASEPYDLGHNRRHKIPGLRIITVSPGPLADTWTYVTAGCSTSVPGQEPGLEFLLSAPGREKAFAELLAMIAYYHASYRLELAHSMPLGMPWTEGSRCDHLLTTRPRPHGPELEHCTLPAGRARLLRILPVTPDELVFRRANGHEALEALFAEASLAPADPLRASVVRSPG</sequence>
<accession>A0ABP6Q6W3</accession>
<feature type="domain" description="Suppressor of fused-like" evidence="1">
    <location>
        <begin position="40"/>
        <end position="184"/>
    </location>
</feature>
<name>A0ABP6Q6W3_9ACTN</name>
<dbReference type="EMBL" id="BAAAUV010000005">
    <property type="protein sequence ID" value="GAA3206335.1"/>
    <property type="molecule type" value="Genomic_DNA"/>
</dbReference>
<comment type="caution">
    <text evidence="2">The sequence shown here is derived from an EMBL/GenBank/DDBJ whole genome shotgun (WGS) entry which is preliminary data.</text>
</comment>
<dbReference type="InterPro" id="IPR037181">
    <property type="entry name" value="SUFU_N"/>
</dbReference>
<keyword evidence="3" id="KW-1185">Reference proteome</keyword>
<dbReference type="Pfam" id="PF05076">
    <property type="entry name" value="SUFU"/>
    <property type="match status" value="1"/>
</dbReference>
<evidence type="ECO:0000313" key="2">
    <source>
        <dbReference type="EMBL" id="GAA3206335.1"/>
    </source>
</evidence>
<dbReference type="Proteomes" id="UP001501237">
    <property type="component" value="Unassembled WGS sequence"/>
</dbReference>
<evidence type="ECO:0000259" key="1">
    <source>
        <dbReference type="Pfam" id="PF05076"/>
    </source>
</evidence>